<evidence type="ECO:0000256" key="1">
    <source>
        <dbReference type="ARBA" id="ARBA00006877"/>
    </source>
</evidence>
<keyword evidence="3 6" id="KW-0547">Nucleotide-binding</keyword>
<evidence type="ECO:0000256" key="4">
    <source>
        <dbReference type="ARBA" id="ARBA00022960"/>
    </source>
</evidence>
<feature type="region of interest" description="Disordered" evidence="7">
    <location>
        <begin position="190"/>
        <end position="209"/>
    </location>
</feature>
<dbReference type="PATRIC" id="fig|1227495.3.peg.1663"/>
<comment type="subcellular location">
    <subcellularLocation>
        <location evidence="6">Cytoplasm</location>
    </subcellularLocation>
</comment>
<accession>L9YYR5</accession>
<dbReference type="Pfam" id="PF21011">
    <property type="entry name" value="CetZ_C"/>
    <property type="match status" value="1"/>
</dbReference>
<dbReference type="GO" id="GO:0005525">
    <property type="term" value="F:GTP binding"/>
    <property type="evidence" value="ECO:0007669"/>
    <property type="project" value="UniProtKB-UniRule"/>
</dbReference>
<dbReference type="GO" id="GO:0003924">
    <property type="term" value="F:GTPase activity"/>
    <property type="evidence" value="ECO:0007669"/>
    <property type="project" value="InterPro"/>
</dbReference>
<feature type="binding site" evidence="6">
    <location>
        <position position="251"/>
    </location>
    <ligand>
        <name>GTP</name>
        <dbReference type="ChEBI" id="CHEBI:37565"/>
    </ligand>
</feature>
<organism evidence="10 11">
    <name type="scientific">Natrinema pallidum DSM 3751</name>
    <dbReference type="NCBI Taxonomy" id="1227495"/>
    <lineage>
        <taxon>Archaea</taxon>
        <taxon>Methanobacteriati</taxon>
        <taxon>Methanobacteriota</taxon>
        <taxon>Stenosarchaea group</taxon>
        <taxon>Halobacteria</taxon>
        <taxon>Halobacteriales</taxon>
        <taxon>Natrialbaceae</taxon>
        <taxon>Natrinema</taxon>
    </lineage>
</organism>
<sequence>MVARAADALNRSPTTRSTIGRPRISRPNRTPVRASGILKPPTDEDHTMQLEVLGVGGAGCRIADAIRAAEPTDHSFLTDVFAFDTDGSSLSGTVIPESHRFRYGPDDIDGGLGGDLERGRTVGRACADDLLERVTRTTAAAADAILVAVGLGGATGGGTVPALVAALQQRTDTPVYVLATLPADREFDAAADRARSGPRGSAADAPRPNAAANAVATLERLDGVASAIITFDNEDWLRPGEALRDGRDRCNRELATRIAAVFAGGGDSDGAVAQTVVDASDIRRIVGDQSAVVALGYGDQTVETNGSRFGLGLLSAEPDVDTSDAVSATETVVRKGIHGKRSLECDPETAERGLLIVGGPPAWLNRRAIAEGRRTLESAIGGSGILGGDAPRLDGDRVFAAVVLAGVESERIEALRAAADRAETAD</sequence>
<dbReference type="GO" id="GO:0051301">
    <property type="term" value="P:cell division"/>
    <property type="evidence" value="ECO:0007669"/>
    <property type="project" value="TreeGrafter"/>
</dbReference>
<protein>
    <recommendedName>
        <fullName evidence="6">Tubulin-like protein CetZ</fullName>
    </recommendedName>
</protein>
<dbReference type="HAMAP" id="MF_01946">
    <property type="entry name" value="CetZ"/>
    <property type="match status" value="1"/>
</dbReference>
<feature type="domain" description="Tubulin-like CetZ C-terminal" evidence="9">
    <location>
        <begin position="240"/>
        <end position="419"/>
    </location>
</feature>
<dbReference type="PANTHER" id="PTHR30314:SF10">
    <property type="entry name" value="TUBULIN-LIKE PROTEIN CETZ"/>
    <property type="match status" value="1"/>
</dbReference>
<evidence type="ECO:0000256" key="6">
    <source>
        <dbReference type="HAMAP-Rule" id="MF_01946"/>
    </source>
</evidence>
<evidence type="ECO:0000256" key="7">
    <source>
        <dbReference type="SAM" id="MobiDB-lite"/>
    </source>
</evidence>
<feature type="domain" description="Tubulin/FtsZ GTPase" evidence="8">
    <location>
        <begin position="52"/>
        <end position="186"/>
    </location>
</feature>
<dbReference type="GO" id="GO:0032153">
    <property type="term" value="C:cell division site"/>
    <property type="evidence" value="ECO:0007669"/>
    <property type="project" value="TreeGrafter"/>
</dbReference>
<comment type="similarity">
    <text evidence="1 6">Belongs to the CetZ family.</text>
</comment>
<name>L9YYR5_9EURY</name>
<dbReference type="InterPro" id="IPR037103">
    <property type="entry name" value="Tubulin/FtsZ-like_C"/>
</dbReference>
<dbReference type="PANTHER" id="PTHR30314">
    <property type="entry name" value="CELL DIVISION PROTEIN FTSZ-RELATED"/>
    <property type="match status" value="1"/>
</dbReference>
<dbReference type="Proteomes" id="UP000011618">
    <property type="component" value="Unassembled WGS sequence"/>
</dbReference>
<dbReference type="InterPro" id="IPR036525">
    <property type="entry name" value="Tubulin/FtsZ_GTPase_sf"/>
</dbReference>
<feature type="region of interest" description="Disordered" evidence="7">
    <location>
        <begin position="1"/>
        <end position="43"/>
    </location>
</feature>
<evidence type="ECO:0000256" key="2">
    <source>
        <dbReference type="ARBA" id="ARBA00022490"/>
    </source>
</evidence>
<reference evidence="10 11" key="1">
    <citation type="journal article" date="2014" name="PLoS Genet.">
        <title>Phylogenetically driven sequencing of extremely halophilic archaea reveals strategies for static and dynamic osmo-response.</title>
        <authorList>
            <person name="Becker E.A."/>
            <person name="Seitzer P.M."/>
            <person name="Tritt A."/>
            <person name="Larsen D."/>
            <person name="Krusor M."/>
            <person name="Yao A.I."/>
            <person name="Wu D."/>
            <person name="Madern D."/>
            <person name="Eisen J.A."/>
            <person name="Darling A.E."/>
            <person name="Facciotti M.T."/>
        </authorList>
    </citation>
    <scope>NUCLEOTIDE SEQUENCE [LARGE SCALE GENOMIC DNA]</scope>
    <source>
        <strain evidence="10 11">DSM 3751</strain>
    </source>
</reference>
<keyword evidence="5 6" id="KW-0342">GTP-binding</keyword>
<dbReference type="EMBL" id="AOII01000044">
    <property type="protein sequence ID" value="ELY78617.1"/>
    <property type="molecule type" value="Genomic_DNA"/>
</dbReference>
<dbReference type="GO" id="GO:0005737">
    <property type="term" value="C:cytoplasm"/>
    <property type="evidence" value="ECO:0007669"/>
    <property type="project" value="UniProtKB-SubCell"/>
</dbReference>
<dbReference type="InterPro" id="IPR032907">
    <property type="entry name" value="CetZ"/>
</dbReference>
<dbReference type="eggNOG" id="arCOG02202">
    <property type="taxonomic scope" value="Archaea"/>
</dbReference>
<feature type="binding site" evidence="6">
    <location>
        <position position="186"/>
    </location>
    <ligand>
        <name>GTP</name>
        <dbReference type="ChEBI" id="CHEBI:37565"/>
    </ligand>
</feature>
<gene>
    <name evidence="6" type="primary">cetZ</name>
    <name evidence="10" type="ORF">C487_08252</name>
</gene>
<evidence type="ECO:0000259" key="9">
    <source>
        <dbReference type="Pfam" id="PF21011"/>
    </source>
</evidence>
<comment type="function">
    <text evidence="6">Involved in cell shape control.</text>
</comment>
<keyword evidence="2 6" id="KW-0963">Cytoplasm</keyword>
<dbReference type="Pfam" id="PF00091">
    <property type="entry name" value="Tubulin"/>
    <property type="match status" value="1"/>
</dbReference>
<evidence type="ECO:0000259" key="8">
    <source>
        <dbReference type="Pfam" id="PF00091"/>
    </source>
</evidence>
<proteinExistence type="inferred from homology"/>
<dbReference type="Gene3D" id="3.30.1330.20">
    <property type="entry name" value="Tubulin/FtsZ, C-terminal domain"/>
    <property type="match status" value="1"/>
</dbReference>
<keyword evidence="4 6" id="KW-0133">Cell shape</keyword>
<feature type="binding site" evidence="6">
    <location>
        <begin position="154"/>
        <end position="156"/>
    </location>
    <ligand>
        <name>GTP</name>
        <dbReference type="ChEBI" id="CHEBI:37565"/>
    </ligand>
</feature>
<evidence type="ECO:0000313" key="10">
    <source>
        <dbReference type="EMBL" id="ELY78617.1"/>
    </source>
</evidence>
<comment type="caution">
    <text evidence="6">Lacks conserved residue(s) required for the propagation of feature annotation.</text>
</comment>
<dbReference type="AlphaFoldDB" id="L9YYR5"/>
<evidence type="ECO:0000256" key="5">
    <source>
        <dbReference type="ARBA" id="ARBA00023134"/>
    </source>
</evidence>
<dbReference type="InterPro" id="IPR003008">
    <property type="entry name" value="Tubulin_FtsZ_GTPase"/>
</dbReference>
<evidence type="ECO:0000313" key="11">
    <source>
        <dbReference type="Proteomes" id="UP000011618"/>
    </source>
</evidence>
<evidence type="ECO:0000256" key="3">
    <source>
        <dbReference type="ARBA" id="ARBA00022741"/>
    </source>
</evidence>
<dbReference type="InterPro" id="IPR045061">
    <property type="entry name" value="FtsZ/CetZ"/>
</dbReference>
<dbReference type="InterPro" id="IPR048737">
    <property type="entry name" value="CetZ_C"/>
</dbReference>
<dbReference type="SUPFAM" id="SSF52490">
    <property type="entry name" value="Tubulin nucleotide-binding domain-like"/>
    <property type="match status" value="1"/>
</dbReference>
<comment type="caution">
    <text evidence="10">The sequence shown here is derived from an EMBL/GenBank/DDBJ whole genome shotgun (WGS) entry which is preliminary data.</text>
</comment>
<feature type="binding site" evidence="6">
    <location>
        <position position="233"/>
    </location>
    <ligand>
        <name>GTP</name>
        <dbReference type="ChEBI" id="CHEBI:37565"/>
    </ligand>
</feature>
<dbReference type="Gene3D" id="3.40.50.1440">
    <property type="entry name" value="Tubulin/FtsZ, GTPase domain"/>
    <property type="match status" value="1"/>
</dbReference>
<dbReference type="GO" id="GO:0008360">
    <property type="term" value="P:regulation of cell shape"/>
    <property type="evidence" value="ECO:0007669"/>
    <property type="project" value="UniProtKB-UniRule"/>
</dbReference>